<dbReference type="Proteomes" id="UP000178650">
    <property type="component" value="Unassembled WGS sequence"/>
</dbReference>
<proteinExistence type="predicted"/>
<protein>
    <recommendedName>
        <fullName evidence="3">Restriction endonuclease</fullName>
    </recommendedName>
</protein>
<comment type="caution">
    <text evidence="1">The sequence shown here is derived from an EMBL/GenBank/DDBJ whole genome shotgun (WGS) entry which is preliminary data.</text>
</comment>
<gene>
    <name evidence="1" type="ORF">A2358_02750</name>
</gene>
<reference evidence="1 2" key="1">
    <citation type="journal article" date="2016" name="Nat. Commun.">
        <title>Thousands of microbial genomes shed light on interconnected biogeochemical processes in an aquifer system.</title>
        <authorList>
            <person name="Anantharaman K."/>
            <person name="Brown C.T."/>
            <person name="Hug L.A."/>
            <person name="Sharon I."/>
            <person name="Castelle C.J."/>
            <person name="Probst A.J."/>
            <person name="Thomas B.C."/>
            <person name="Singh A."/>
            <person name="Wilkins M.J."/>
            <person name="Karaoz U."/>
            <person name="Brodie E.L."/>
            <person name="Williams K.H."/>
            <person name="Hubbard S.S."/>
            <person name="Banfield J.F."/>
        </authorList>
    </citation>
    <scope>NUCLEOTIDE SEQUENCE [LARGE SCALE GENOMIC DNA]</scope>
</reference>
<dbReference type="STRING" id="1802223.A2358_02750"/>
<evidence type="ECO:0000313" key="1">
    <source>
        <dbReference type="EMBL" id="OGZ78698.1"/>
    </source>
</evidence>
<name>A0A1G2IWZ6_9BACT</name>
<accession>A0A1G2IWZ6</accession>
<dbReference type="AlphaFoldDB" id="A0A1G2IWZ6"/>
<sequence length="236" mass="27031">MNNQQFLQTIGASLRRFLQTHSRSNEKLKVLHAKIAEDIQSRLGNSYMIKSLGTGDGKEGEMIGRYIDKTVDIIISKDGKNLAGIGVKFVMNNYSQNSNNYFENMLGETANIRANKGKYFQVFVLPEEMPYYDNTGKIQKWEKVTVHNIKKYIALSNDNTDTYLHTPIKTLLFIVKFPACDLKLIKTREKYKKCYLKNKNIEIQTSNVISGNFGDAIILNDYNSFAEKVVYNIKSI</sequence>
<evidence type="ECO:0008006" key="3">
    <source>
        <dbReference type="Google" id="ProtNLM"/>
    </source>
</evidence>
<dbReference type="EMBL" id="MHPJ01000015">
    <property type="protein sequence ID" value="OGZ78698.1"/>
    <property type="molecule type" value="Genomic_DNA"/>
</dbReference>
<organism evidence="1 2">
    <name type="scientific">Candidatus Staskawiczbacteria bacterium RIFOXYB1_FULL_37_44</name>
    <dbReference type="NCBI Taxonomy" id="1802223"/>
    <lineage>
        <taxon>Bacteria</taxon>
        <taxon>Candidatus Staskawicziibacteriota</taxon>
    </lineage>
</organism>
<evidence type="ECO:0000313" key="2">
    <source>
        <dbReference type="Proteomes" id="UP000178650"/>
    </source>
</evidence>